<organism evidence="3 4">
    <name type="scientific">Geodia barretti</name>
    <name type="common">Barrett's horny sponge</name>
    <dbReference type="NCBI Taxonomy" id="519541"/>
    <lineage>
        <taxon>Eukaryota</taxon>
        <taxon>Metazoa</taxon>
        <taxon>Porifera</taxon>
        <taxon>Demospongiae</taxon>
        <taxon>Heteroscleromorpha</taxon>
        <taxon>Tetractinellida</taxon>
        <taxon>Astrophorina</taxon>
        <taxon>Geodiidae</taxon>
        <taxon>Geodia</taxon>
    </lineage>
</organism>
<feature type="signal peptide" evidence="2">
    <location>
        <begin position="1"/>
        <end position="21"/>
    </location>
</feature>
<dbReference type="AlphaFoldDB" id="A0AA35U179"/>
<evidence type="ECO:0000313" key="4">
    <source>
        <dbReference type="Proteomes" id="UP001174909"/>
    </source>
</evidence>
<evidence type="ECO:0000256" key="1">
    <source>
        <dbReference type="SAM" id="MobiDB-lite"/>
    </source>
</evidence>
<evidence type="ECO:0000256" key="2">
    <source>
        <dbReference type="SAM" id="SignalP"/>
    </source>
</evidence>
<name>A0AA35U179_GEOBA</name>
<reference evidence="3" key="1">
    <citation type="submission" date="2023-03" db="EMBL/GenBank/DDBJ databases">
        <authorList>
            <person name="Steffen K."/>
            <person name="Cardenas P."/>
        </authorList>
    </citation>
    <scope>NUCLEOTIDE SEQUENCE</scope>
</reference>
<proteinExistence type="predicted"/>
<protein>
    <submittedName>
        <fullName evidence="3">Uncharacterized protein</fullName>
    </submittedName>
</protein>
<gene>
    <name evidence="3" type="ORF">GBAR_LOCUS31353</name>
</gene>
<keyword evidence="2" id="KW-0732">Signal</keyword>
<feature type="region of interest" description="Disordered" evidence="1">
    <location>
        <begin position="126"/>
        <end position="147"/>
    </location>
</feature>
<feature type="chain" id="PRO_5041389910" evidence="2">
    <location>
        <begin position="22"/>
        <end position="161"/>
    </location>
</feature>
<dbReference type="Proteomes" id="UP001174909">
    <property type="component" value="Unassembled WGS sequence"/>
</dbReference>
<dbReference type="EMBL" id="CASHTH010004453">
    <property type="protein sequence ID" value="CAI8057514.1"/>
    <property type="molecule type" value="Genomic_DNA"/>
</dbReference>
<feature type="non-terminal residue" evidence="3">
    <location>
        <position position="1"/>
    </location>
</feature>
<sequence length="161" mass="16598">MKFGGLLVLQLWAALCQECSCSQQSGSVSSQPFPTTTISTGATSSMILLQPSEDSSSVIEAPTTATVSFSPLAVSPSSSMAPSTTPNTNTVLPQTSASISTSEFLIAPTTSISLDSMVLMTETLVVTPTSSPPAPEDPSTEAPTTSFIDFVRDHSDGFGIV</sequence>
<accession>A0AA35U179</accession>
<comment type="caution">
    <text evidence="3">The sequence shown here is derived from an EMBL/GenBank/DDBJ whole genome shotgun (WGS) entry which is preliminary data.</text>
</comment>
<evidence type="ECO:0000313" key="3">
    <source>
        <dbReference type="EMBL" id="CAI8057514.1"/>
    </source>
</evidence>
<keyword evidence="4" id="KW-1185">Reference proteome</keyword>